<name>A0A9X4IPI9_9VIBR</name>
<dbReference type="GO" id="GO:0006260">
    <property type="term" value="P:DNA replication"/>
    <property type="evidence" value="ECO:0007669"/>
    <property type="project" value="UniProtKB-KW"/>
</dbReference>
<dbReference type="RefSeq" id="WP_171979543.1">
    <property type="nucleotide sequence ID" value="NZ_JAKNAR010000001.1"/>
</dbReference>
<dbReference type="Gene3D" id="3.40.50.10220">
    <property type="entry name" value="DNA polymerase III, psi subunit"/>
    <property type="match status" value="1"/>
</dbReference>
<dbReference type="InterPro" id="IPR004615">
    <property type="entry name" value="DNA_pol_III_psi"/>
</dbReference>
<keyword evidence="1" id="KW-0239">DNA-directed DNA polymerase</keyword>
<dbReference type="AlphaFoldDB" id="A0A9X4IPI9"/>
<comment type="caution">
    <text evidence="2">The sequence shown here is derived from an EMBL/GenBank/DDBJ whole genome shotgun (WGS) entry which is preliminary data.</text>
</comment>
<dbReference type="EMBL" id="JAKNAX010000005">
    <property type="protein sequence ID" value="MDE1345369.1"/>
    <property type="molecule type" value="Genomic_DNA"/>
</dbReference>
<organism evidence="2 4">
    <name type="scientific">Vibrio aestuarianus</name>
    <dbReference type="NCBI Taxonomy" id="28171"/>
    <lineage>
        <taxon>Bacteria</taxon>
        <taxon>Pseudomonadati</taxon>
        <taxon>Pseudomonadota</taxon>
        <taxon>Gammaproteobacteria</taxon>
        <taxon>Vibrionales</taxon>
        <taxon>Vibrionaceae</taxon>
        <taxon>Vibrio</taxon>
    </lineage>
</organism>
<dbReference type="SUPFAM" id="SSF102220">
    <property type="entry name" value="DNA polymerase III psi subunit"/>
    <property type="match status" value="1"/>
</dbReference>
<sequence length="133" mass="15321">MSNHEYQYLQEMGIQYWKLVHPERLLGVSLPTIDLPDSCRLLLVSPNCPQQSSALLFSRVLKSMGIELNDARHLEPQYIDQLRGSLPEWVWFAGCEPSHSEVSAKVLVSPNLSDIEGNNEHRRDLWQQICSYE</sequence>
<proteinExistence type="predicted"/>
<dbReference type="InterPro" id="IPR036654">
    <property type="entry name" value="DNA_pol_III_psi_sf"/>
</dbReference>
<evidence type="ECO:0000313" key="2">
    <source>
        <dbReference type="EMBL" id="MDE1241992.1"/>
    </source>
</evidence>
<dbReference type="GO" id="GO:0008408">
    <property type="term" value="F:3'-5' exonuclease activity"/>
    <property type="evidence" value="ECO:0007669"/>
    <property type="project" value="InterPro"/>
</dbReference>
<dbReference type="PIRSF" id="PIRSF029225">
    <property type="entry name" value="DNA_pol_III_psi"/>
    <property type="match status" value="1"/>
</dbReference>
<comment type="function">
    <text evidence="1">Part of the beta sliding clamp loading complex, which hydrolyzes ATP to load the beta clamp onto primed DNA to form the DNA replication pre-initiation complex. DNA polymerase III is a complex, multichain enzyme responsible for most of the replicative synthesis in bacteria. This DNA polymerase also exhibits 3' to 5' exonuclease activity.</text>
</comment>
<dbReference type="EMBL" id="JAKNBA010000010">
    <property type="protein sequence ID" value="MDE1241992.1"/>
    <property type="molecule type" value="Genomic_DNA"/>
</dbReference>
<dbReference type="GO" id="GO:0003887">
    <property type="term" value="F:DNA-directed DNA polymerase activity"/>
    <property type="evidence" value="ECO:0007669"/>
    <property type="project" value="UniProtKB-KW"/>
</dbReference>
<evidence type="ECO:0000313" key="4">
    <source>
        <dbReference type="Proteomes" id="UP001140979"/>
    </source>
</evidence>
<evidence type="ECO:0000256" key="1">
    <source>
        <dbReference type="PIRNR" id="PIRNR029225"/>
    </source>
</evidence>
<dbReference type="Proteomes" id="UP001140978">
    <property type="component" value="Unassembled WGS sequence"/>
</dbReference>
<protein>
    <recommendedName>
        <fullName evidence="1">DNA polymerase III subunit psi</fullName>
    </recommendedName>
</protein>
<gene>
    <name evidence="2" type="ORF">L9W94_07490</name>
    <name evidence="3" type="ORF">L9X51_02805</name>
</gene>
<dbReference type="Proteomes" id="UP001140979">
    <property type="component" value="Unassembled WGS sequence"/>
</dbReference>
<dbReference type="Pfam" id="PF03603">
    <property type="entry name" value="DNA_III_psi"/>
    <property type="match status" value="1"/>
</dbReference>
<accession>A0A9X4IPI9</accession>
<keyword evidence="1" id="KW-0235">DNA replication</keyword>
<evidence type="ECO:0000313" key="3">
    <source>
        <dbReference type="EMBL" id="MDE1345369.1"/>
    </source>
</evidence>
<keyword evidence="1 2" id="KW-0548">Nucleotidyltransferase</keyword>
<keyword evidence="1 2" id="KW-0808">Transferase</keyword>
<reference evidence="2" key="1">
    <citation type="submission" date="2022-02" db="EMBL/GenBank/DDBJ databases">
        <title>Emergence and expansion in Europe of a Vibrio aestuarianus clonal complex pathogenic for oysters.</title>
        <authorList>
            <person name="Mesnil A."/>
            <person name="Travers M.-A."/>
        </authorList>
    </citation>
    <scope>NUCLEOTIDE SEQUENCE</scope>
    <source>
        <strain evidence="2">19_064_11T1</strain>
        <strain evidence="3">19_064_15T1</strain>
    </source>
</reference>